<organism evidence="2 3">
    <name type="scientific">Yoonia litorea</name>
    <dbReference type="NCBI Taxonomy" id="1123755"/>
    <lineage>
        <taxon>Bacteria</taxon>
        <taxon>Pseudomonadati</taxon>
        <taxon>Pseudomonadota</taxon>
        <taxon>Alphaproteobacteria</taxon>
        <taxon>Rhodobacterales</taxon>
        <taxon>Paracoccaceae</taxon>
        <taxon>Yoonia</taxon>
    </lineage>
</organism>
<dbReference type="Proteomes" id="UP000198926">
    <property type="component" value="Unassembled WGS sequence"/>
</dbReference>
<dbReference type="RefSeq" id="WP_207493574.1">
    <property type="nucleotide sequence ID" value="NZ_FOZM01000001.1"/>
</dbReference>
<dbReference type="PIRSF" id="PIRSF021308">
    <property type="entry name" value="UCP021308"/>
    <property type="match status" value="1"/>
</dbReference>
<gene>
    <name evidence="2" type="ORF">SAMN05444714_0007</name>
</gene>
<reference evidence="2 3" key="1">
    <citation type="submission" date="2016-10" db="EMBL/GenBank/DDBJ databases">
        <authorList>
            <person name="de Groot N.N."/>
        </authorList>
    </citation>
    <scope>NUCLEOTIDE SEQUENCE [LARGE SCALE GENOMIC DNA]</scope>
    <source>
        <strain evidence="2 3">DSM 29433</strain>
    </source>
</reference>
<name>A0A1I6KZB2_9RHOB</name>
<proteinExistence type="predicted"/>
<sequence>MAMITEIEDYFTKGCGRCDRFDTDACSARIWAEGQAALRRLCLDVGLSEHVKWGHPCYMHAGRNIAIMGAFRDNFRLSFFNAALMKDPEGILEKQGANTQNPDMIRFVTNGQVTEQAEIIRAYLREAMDYAETGIKALKVVRDIPIPDELIDALDADPELAEAFAALTPGRQKSYAFNLGQAKQSATRVARIAKFREKILAGKGAMER</sequence>
<dbReference type="EMBL" id="FOZM01000001">
    <property type="protein sequence ID" value="SFR96559.1"/>
    <property type="molecule type" value="Genomic_DNA"/>
</dbReference>
<evidence type="ECO:0000313" key="2">
    <source>
        <dbReference type="EMBL" id="SFR96559.1"/>
    </source>
</evidence>
<dbReference type="InterPro" id="IPR014922">
    <property type="entry name" value="YdhG-like"/>
</dbReference>
<evidence type="ECO:0000313" key="3">
    <source>
        <dbReference type="Proteomes" id="UP000198926"/>
    </source>
</evidence>
<evidence type="ECO:0000259" key="1">
    <source>
        <dbReference type="Pfam" id="PF08818"/>
    </source>
</evidence>
<protein>
    <submittedName>
        <fullName evidence="2">Uncharacterized conserved protein YdeI, YjbR/CyaY-like superfamily, DUF1801 family</fullName>
    </submittedName>
</protein>
<dbReference type="SUPFAM" id="SSF159888">
    <property type="entry name" value="YdhG-like"/>
    <property type="match status" value="1"/>
</dbReference>
<feature type="domain" description="YdhG-like" evidence="1">
    <location>
        <begin position="36"/>
        <end position="128"/>
    </location>
</feature>
<accession>A0A1I6KZB2</accession>
<keyword evidence="3" id="KW-1185">Reference proteome</keyword>
<dbReference type="AlphaFoldDB" id="A0A1I6KZB2"/>
<dbReference type="STRING" id="1123755.SAMN05444714_0007"/>
<dbReference type="Pfam" id="PF08818">
    <property type="entry name" value="DUF1801"/>
    <property type="match status" value="1"/>
</dbReference>
<dbReference type="InterPro" id="IPR016786">
    <property type="entry name" value="YdeI_bac"/>
</dbReference>
<dbReference type="Pfam" id="PF13376">
    <property type="entry name" value="OmdA"/>
    <property type="match status" value="1"/>
</dbReference>